<dbReference type="Pfam" id="PF01035">
    <property type="entry name" value="DNA_binding_1"/>
    <property type="match status" value="1"/>
</dbReference>
<dbReference type="Gene3D" id="3.30.160.70">
    <property type="entry name" value="Methylated DNA-protein cysteine methyltransferase domain"/>
    <property type="match status" value="1"/>
</dbReference>
<keyword evidence="5" id="KW-0234">DNA repair</keyword>
<name>A0ABS4PNF5_9PSEU</name>
<evidence type="ECO:0000256" key="4">
    <source>
        <dbReference type="ARBA" id="ARBA00022763"/>
    </source>
</evidence>
<dbReference type="InterPro" id="IPR014048">
    <property type="entry name" value="MethylDNA_cys_MeTrfase_DNA-bd"/>
</dbReference>
<dbReference type="SUPFAM" id="SSF53155">
    <property type="entry name" value="Methylated DNA-protein cysteine methyltransferase domain"/>
    <property type="match status" value="1"/>
</dbReference>
<sequence>METVAFGSLATEVGKVLVAVTPAGLAATEFDDTPELRERIASRLGLPAVSDSARVAPVLAELREYFDGARERFDFAVDWRLYSVTQQRVLGALYETVPYGKTVTYGELAERSGTGVRARGIGSIMGSNPIPIVVPCHRVLASTGLGGFSGGEGVPSKRQLLTLEGHLPPGLW</sequence>
<dbReference type="EC" id="2.1.1.63" evidence="8"/>
<evidence type="ECO:0000256" key="3">
    <source>
        <dbReference type="ARBA" id="ARBA00022679"/>
    </source>
</evidence>
<keyword evidence="9" id="KW-1185">Reference proteome</keyword>
<dbReference type="EMBL" id="JAGGMS010000001">
    <property type="protein sequence ID" value="MBP2180932.1"/>
    <property type="molecule type" value="Genomic_DNA"/>
</dbReference>
<dbReference type="InterPro" id="IPR036217">
    <property type="entry name" value="MethylDNA_cys_MeTrfase_DNAb"/>
</dbReference>
<accession>A0ABS4PNF5</accession>
<evidence type="ECO:0000259" key="7">
    <source>
        <dbReference type="Pfam" id="PF01035"/>
    </source>
</evidence>
<feature type="domain" description="Methylated-DNA-[protein]-cysteine S-methyltransferase DNA binding" evidence="7">
    <location>
        <begin position="86"/>
        <end position="165"/>
    </location>
</feature>
<keyword evidence="3 8" id="KW-0808">Transferase</keyword>
<dbReference type="PANTHER" id="PTHR10815">
    <property type="entry name" value="METHYLATED-DNA--PROTEIN-CYSTEINE METHYLTRANSFERASE"/>
    <property type="match status" value="1"/>
</dbReference>
<dbReference type="InterPro" id="IPR036631">
    <property type="entry name" value="MGMT_N_sf"/>
</dbReference>
<evidence type="ECO:0000313" key="8">
    <source>
        <dbReference type="EMBL" id="MBP2180932.1"/>
    </source>
</evidence>
<dbReference type="Proteomes" id="UP000741013">
    <property type="component" value="Unassembled WGS sequence"/>
</dbReference>
<dbReference type="RefSeq" id="WP_209664415.1">
    <property type="nucleotide sequence ID" value="NZ_JAGGMS010000001.1"/>
</dbReference>
<dbReference type="CDD" id="cd06445">
    <property type="entry name" value="ATase"/>
    <property type="match status" value="1"/>
</dbReference>
<comment type="catalytic activity">
    <reaction evidence="6">
        <text>a 6-O-methyl-2'-deoxyguanosine in DNA + L-cysteinyl-[protein] = S-methyl-L-cysteinyl-[protein] + a 2'-deoxyguanosine in DNA</text>
        <dbReference type="Rhea" id="RHEA:24000"/>
        <dbReference type="Rhea" id="RHEA-COMP:10131"/>
        <dbReference type="Rhea" id="RHEA-COMP:10132"/>
        <dbReference type="Rhea" id="RHEA-COMP:11367"/>
        <dbReference type="Rhea" id="RHEA-COMP:11368"/>
        <dbReference type="ChEBI" id="CHEBI:29950"/>
        <dbReference type="ChEBI" id="CHEBI:82612"/>
        <dbReference type="ChEBI" id="CHEBI:85445"/>
        <dbReference type="ChEBI" id="CHEBI:85448"/>
        <dbReference type="EC" id="2.1.1.63"/>
    </reaction>
</comment>
<keyword evidence="2 8" id="KW-0489">Methyltransferase</keyword>
<protein>
    <submittedName>
        <fullName evidence="8">Methylated-DNA-[protein]-cysteine S-methyltransferase</fullName>
        <ecNumber evidence="8">2.1.1.63</ecNumber>
    </submittedName>
</protein>
<comment type="catalytic activity">
    <reaction evidence="1">
        <text>a 4-O-methyl-thymidine in DNA + L-cysteinyl-[protein] = a thymidine in DNA + S-methyl-L-cysteinyl-[protein]</text>
        <dbReference type="Rhea" id="RHEA:53428"/>
        <dbReference type="Rhea" id="RHEA-COMP:10131"/>
        <dbReference type="Rhea" id="RHEA-COMP:10132"/>
        <dbReference type="Rhea" id="RHEA-COMP:13555"/>
        <dbReference type="Rhea" id="RHEA-COMP:13556"/>
        <dbReference type="ChEBI" id="CHEBI:29950"/>
        <dbReference type="ChEBI" id="CHEBI:82612"/>
        <dbReference type="ChEBI" id="CHEBI:137386"/>
        <dbReference type="ChEBI" id="CHEBI:137387"/>
        <dbReference type="EC" id="2.1.1.63"/>
    </reaction>
</comment>
<evidence type="ECO:0000256" key="2">
    <source>
        <dbReference type="ARBA" id="ARBA00022603"/>
    </source>
</evidence>
<gene>
    <name evidence="8" type="ORF">JOM49_002458</name>
</gene>
<dbReference type="InterPro" id="IPR036388">
    <property type="entry name" value="WH-like_DNA-bd_sf"/>
</dbReference>
<dbReference type="PANTHER" id="PTHR10815:SF13">
    <property type="entry name" value="METHYLATED-DNA--PROTEIN-CYSTEINE METHYLTRANSFERASE"/>
    <property type="match status" value="1"/>
</dbReference>
<comment type="caution">
    <text evidence="8">The sequence shown here is derived from an EMBL/GenBank/DDBJ whole genome shotgun (WGS) entry which is preliminary data.</text>
</comment>
<evidence type="ECO:0000256" key="1">
    <source>
        <dbReference type="ARBA" id="ARBA00001286"/>
    </source>
</evidence>
<evidence type="ECO:0000313" key="9">
    <source>
        <dbReference type="Proteomes" id="UP000741013"/>
    </source>
</evidence>
<organism evidence="8 9">
    <name type="scientific">Amycolatopsis magusensis</name>
    <dbReference type="NCBI Taxonomy" id="882444"/>
    <lineage>
        <taxon>Bacteria</taxon>
        <taxon>Bacillati</taxon>
        <taxon>Actinomycetota</taxon>
        <taxon>Actinomycetes</taxon>
        <taxon>Pseudonocardiales</taxon>
        <taxon>Pseudonocardiaceae</taxon>
        <taxon>Amycolatopsis</taxon>
    </lineage>
</organism>
<reference evidence="8 9" key="1">
    <citation type="submission" date="2021-03" db="EMBL/GenBank/DDBJ databases">
        <title>Sequencing the genomes of 1000 actinobacteria strains.</title>
        <authorList>
            <person name="Klenk H.-P."/>
        </authorList>
    </citation>
    <scope>NUCLEOTIDE SEQUENCE [LARGE SCALE GENOMIC DNA]</scope>
    <source>
        <strain evidence="8 9">DSM 45510</strain>
    </source>
</reference>
<dbReference type="GO" id="GO:0003908">
    <property type="term" value="F:methylated-DNA-[protein]-cysteine S-methyltransferase activity"/>
    <property type="evidence" value="ECO:0007669"/>
    <property type="project" value="UniProtKB-EC"/>
</dbReference>
<dbReference type="SUPFAM" id="SSF46767">
    <property type="entry name" value="Methylated DNA-protein cysteine methyltransferase, C-terminal domain"/>
    <property type="match status" value="1"/>
</dbReference>
<dbReference type="Gene3D" id="1.10.10.10">
    <property type="entry name" value="Winged helix-like DNA-binding domain superfamily/Winged helix DNA-binding domain"/>
    <property type="match status" value="1"/>
</dbReference>
<dbReference type="PROSITE" id="PS00374">
    <property type="entry name" value="MGMT"/>
    <property type="match status" value="1"/>
</dbReference>
<keyword evidence="4" id="KW-0227">DNA damage</keyword>
<proteinExistence type="predicted"/>
<dbReference type="NCBIfam" id="TIGR00589">
    <property type="entry name" value="ogt"/>
    <property type="match status" value="1"/>
</dbReference>
<dbReference type="GO" id="GO:0032259">
    <property type="term" value="P:methylation"/>
    <property type="evidence" value="ECO:0007669"/>
    <property type="project" value="UniProtKB-KW"/>
</dbReference>
<evidence type="ECO:0000256" key="6">
    <source>
        <dbReference type="ARBA" id="ARBA00049348"/>
    </source>
</evidence>
<evidence type="ECO:0000256" key="5">
    <source>
        <dbReference type="ARBA" id="ARBA00023204"/>
    </source>
</evidence>
<dbReference type="InterPro" id="IPR001497">
    <property type="entry name" value="MethylDNA_cys_MeTrfase_AS"/>
</dbReference>